<dbReference type="GO" id="GO:0008270">
    <property type="term" value="F:zinc ion binding"/>
    <property type="evidence" value="ECO:0007669"/>
    <property type="project" value="InterPro"/>
</dbReference>
<keyword evidence="2" id="KW-0862">Zinc</keyword>
<dbReference type="AlphaFoldDB" id="A0A1L7WZ51"/>
<evidence type="ECO:0000256" key="3">
    <source>
        <dbReference type="ARBA" id="ARBA00023015"/>
    </source>
</evidence>
<keyword evidence="6" id="KW-0539">Nucleus</keyword>
<dbReference type="GO" id="GO:0000981">
    <property type="term" value="F:DNA-binding transcription factor activity, RNA polymerase II-specific"/>
    <property type="evidence" value="ECO:0007669"/>
    <property type="project" value="InterPro"/>
</dbReference>
<dbReference type="SMART" id="SM00066">
    <property type="entry name" value="GAL4"/>
    <property type="match status" value="1"/>
</dbReference>
<dbReference type="SUPFAM" id="SSF57701">
    <property type="entry name" value="Zn2/Cys6 DNA-binding domain"/>
    <property type="match status" value="1"/>
</dbReference>
<dbReference type="CDD" id="cd00067">
    <property type="entry name" value="GAL4"/>
    <property type="match status" value="1"/>
</dbReference>
<dbReference type="InterPro" id="IPR001138">
    <property type="entry name" value="Zn2Cys6_DnaBD"/>
</dbReference>
<dbReference type="PANTHER" id="PTHR36206">
    <property type="entry name" value="ASPERCRYPTIN BIOSYNTHESIS CLUSTER-SPECIFIC TRANSCRIPTION REGULATOR ATNN-RELATED"/>
    <property type="match status" value="1"/>
</dbReference>
<dbReference type="InterPro" id="IPR052360">
    <property type="entry name" value="Transcr_Regulatory_Proteins"/>
</dbReference>
<gene>
    <name evidence="9" type="ORF">PAC_07949</name>
</gene>
<evidence type="ECO:0000256" key="4">
    <source>
        <dbReference type="ARBA" id="ARBA00023125"/>
    </source>
</evidence>
<proteinExistence type="predicted"/>
<dbReference type="InterPro" id="IPR036864">
    <property type="entry name" value="Zn2-C6_fun-type_DNA-bd_sf"/>
</dbReference>
<dbReference type="Proteomes" id="UP000184330">
    <property type="component" value="Unassembled WGS sequence"/>
</dbReference>
<feature type="domain" description="Zn(2)-C6 fungal-type" evidence="8">
    <location>
        <begin position="39"/>
        <end position="67"/>
    </location>
</feature>
<evidence type="ECO:0000256" key="6">
    <source>
        <dbReference type="ARBA" id="ARBA00023242"/>
    </source>
</evidence>
<accession>A0A1L7WZ51</accession>
<name>A0A1L7WZ51_9HELO</name>
<dbReference type="GO" id="GO:0003677">
    <property type="term" value="F:DNA binding"/>
    <property type="evidence" value="ECO:0007669"/>
    <property type="project" value="UniProtKB-KW"/>
</dbReference>
<evidence type="ECO:0000256" key="7">
    <source>
        <dbReference type="SAM" id="MobiDB-lite"/>
    </source>
</evidence>
<keyword evidence="10" id="KW-1185">Reference proteome</keyword>
<dbReference type="OrthoDB" id="3172332at2759"/>
<evidence type="ECO:0000256" key="2">
    <source>
        <dbReference type="ARBA" id="ARBA00022833"/>
    </source>
</evidence>
<evidence type="ECO:0000313" key="9">
    <source>
        <dbReference type="EMBL" id="CZR58059.1"/>
    </source>
</evidence>
<sequence length="628" mass="69679">MGGTAKDSNRSTNTNTCNVDLDPGTKVRVRASHIKAKGGCTTCKARHVKCDETRPSCQRCLNFWGRCDGYLPPQKRARPKSGLTSVERTRPLLPRASSHAPSPAQDSILTSTPFKSAYEHQGFRNFLTQTAPQLPGLFSSPLWDKVILQASASEPFIRDTLVAIGALNSCGRKWAKDLPAGKKSTTRIEATPQLQFALQQYGTAVKSMRKKLASYENDKGSSVRGTKERKLRLALISCILVVCFEALEGNHFLAQQHAVSGHKILQDWLSQHSPVEPASSEPFLYSSSTTTLMNADASTTGLGSPAPHLIEDELIRAFSNLDIQIITLGDTRPPSLHSKLKHEGSHAIASMPSPFTSVEQARLYWELIQRRTSHFIGAAAGETSLRKDSQMNIDMGLGSGSVSISPESEIMFSTSELPPTLLAEYHSYASEITRWFASFSPFYEKLVEGSRSWTASSLLKIHALGQQVLMHSSILSDEWSLDSFAPIFSEMVSLGQLVAQDPLYSTPNLFTFEIGLVNPIRSVSKWCRDPRIRRDSIALLRKIATREGIWDALTMASVSEWMMEMEEERMAWIPDGMGGERPFISKEDRVRTMSVVIDSFKREATVMCSRLGRREDGSVDERTTVITW</sequence>
<evidence type="ECO:0000313" key="10">
    <source>
        <dbReference type="Proteomes" id="UP000184330"/>
    </source>
</evidence>
<keyword evidence="5" id="KW-0804">Transcription</keyword>
<dbReference type="Pfam" id="PF00172">
    <property type="entry name" value="Zn_clus"/>
    <property type="match status" value="1"/>
</dbReference>
<evidence type="ECO:0000256" key="5">
    <source>
        <dbReference type="ARBA" id="ARBA00023163"/>
    </source>
</evidence>
<keyword evidence="3" id="KW-0805">Transcription regulation</keyword>
<evidence type="ECO:0000256" key="1">
    <source>
        <dbReference type="ARBA" id="ARBA00022723"/>
    </source>
</evidence>
<dbReference type="Gene3D" id="4.10.240.10">
    <property type="entry name" value="Zn(2)-C6 fungal-type DNA-binding domain"/>
    <property type="match status" value="1"/>
</dbReference>
<organism evidence="9 10">
    <name type="scientific">Phialocephala subalpina</name>
    <dbReference type="NCBI Taxonomy" id="576137"/>
    <lineage>
        <taxon>Eukaryota</taxon>
        <taxon>Fungi</taxon>
        <taxon>Dikarya</taxon>
        <taxon>Ascomycota</taxon>
        <taxon>Pezizomycotina</taxon>
        <taxon>Leotiomycetes</taxon>
        <taxon>Helotiales</taxon>
        <taxon>Mollisiaceae</taxon>
        <taxon>Phialocephala</taxon>
        <taxon>Phialocephala fortinii species complex</taxon>
    </lineage>
</organism>
<keyword evidence="1" id="KW-0479">Metal-binding</keyword>
<dbReference type="PROSITE" id="PS50048">
    <property type="entry name" value="ZN2_CY6_FUNGAL_2"/>
    <property type="match status" value="1"/>
</dbReference>
<keyword evidence="4" id="KW-0238">DNA-binding</keyword>
<dbReference type="EMBL" id="FJOG01000011">
    <property type="protein sequence ID" value="CZR58059.1"/>
    <property type="molecule type" value="Genomic_DNA"/>
</dbReference>
<dbReference type="PANTHER" id="PTHR36206:SF4">
    <property type="entry name" value="HYPOTHETICAL CONSERVED PROTEIN (EUROFUNG)-RELATED"/>
    <property type="match status" value="1"/>
</dbReference>
<protein>
    <recommendedName>
        <fullName evidence="8">Zn(2)-C6 fungal-type domain-containing protein</fullName>
    </recommendedName>
</protein>
<reference evidence="9 10" key="1">
    <citation type="submission" date="2016-03" db="EMBL/GenBank/DDBJ databases">
        <authorList>
            <person name="Ploux O."/>
        </authorList>
    </citation>
    <scope>NUCLEOTIDE SEQUENCE [LARGE SCALE GENOMIC DNA]</scope>
    <source>
        <strain evidence="9 10">UAMH 11012</strain>
    </source>
</reference>
<evidence type="ECO:0000259" key="8">
    <source>
        <dbReference type="PROSITE" id="PS50048"/>
    </source>
</evidence>
<feature type="region of interest" description="Disordered" evidence="7">
    <location>
        <begin position="1"/>
        <end position="22"/>
    </location>
</feature>